<evidence type="ECO:0000313" key="7">
    <source>
        <dbReference type="Ensembl" id="ENSPNYP00000032100.1"/>
    </source>
</evidence>
<dbReference type="SUPFAM" id="SSF57501">
    <property type="entry name" value="Cystine-knot cytokines"/>
    <property type="match status" value="1"/>
</dbReference>
<accession>A0A3B4H9V2</accession>
<dbReference type="CDD" id="cd00069">
    <property type="entry name" value="GHB_like"/>
    <property type="match status" value="1"/>
</dbReference>
<dbReference type="SMART" id="SM00068">
    <property type="entry name" value="GHB"/>
    <property type="match status" value="1"/>
</dbReference>
<comment type="similarity">
    <text evidence="2">Belongs to the glycoprotein hormones subunit beta family.</text>
</comment>
<dbReference type="InterPro" id="IPR029034">
    <property type="entry name" value="Cystine-knot_cytokine"/>
</dbReference>
<evidence type="ECO:0000256" key="5">
    <source>
        <dbReference type="SAM" id="SignalP"/>
    </source>
</evidence>
<dbReference type="GO" id="GO:0005576">
    <property type="term" value="C:extracellular region"/>
    <property type="evidence" value="ECO:0007669"/>
    <property type="project" value="UniProtKB-SubCell"/>
</dbReference>
<dbReference type="GO" id="GO:0005179">
    <property type="term" value="F:hormone activity"/>
    <property type="evidence" value="ECO:0007669"/>
    <property type="project" value="InterPro"/>
</dbReference>
<feature type="signal peptide" evidence="5">
    <location>
        <begin position="1"/>
        <end position="26"/>
    </location>
</feature>
<keyword evidence="4" id="KW-1015">Disulfide bond</keyword>
<sequence length="127" mass="14046">AELYRYCIRQRMQLVVMAAVLALAGAEQDCSSGCRPKNISLPVDTCGTTEFVDTTICEGQCFQKDPNYVHTDDGPKQKTCNGEWSYEVKYTEQCPRGFIYPVARKCECTACNANTDCGTLSGYIPSC</sequence>
<evidence type="ECO:0000256" key="4">
    <source>
        <dbReference type="ARBA" id="ARBA00023157"/>
    </source>
</evidence>
<evidence type="ECO:0000256" key="3">
    <source>
        <dbReference type="ARBA" id="ARBA00022525"/>
    </source>
</evidence>
<evidence type="ECO:0000259" key="6">
    <source>
        <dbReference type="Pfam" id="PF00007"/>
    </source>
</evidence>
<dbReference type="InterPro" id="IPR006208">
    <property type="entry name" value="Glyco_hormone_CN"/>
</dbReference>
<protein>
    <submittedName>
        <fullName evidence="7">Gonadotropin subunit beta-1-like</fullName>
    </submittedName>
</protein>
<name>A0A3B4H9V2_9CICH</name>
<dbReference type="Gene3D" id="2.10.90.10">
    <property type="entry name" value="Cystine-knot cytokines"/>
    <property type="match status" value="1"/>
</dbReference>
<keyword evidence="3" id="KW-0964">Secreted</keyword>
<feature type="chain" id="PRO_5017397218" evidence="5">
    <location>
        <begin position="27"/>
        <end position="127"/>
    </location>
</feature>
<evidence type="ECO:0000256" key="1">
    <source>
        <dbReference type="ARBA" id="ARBA00004613"/>
    </source>
</evidence>
<dbReference type="InterPro" id="IPR001545">
    <property type="entry name" value="Gonadotropin_bsu"/>
</dbReference>
<feature type="domain" description="Glycoprotein hormone subunit beta" evidence="6">
    <location>
        <begin position="32"/>
        <end position="122"/>
    </location>
</feature>
<comment type="subcellular location">
    <subcellularLocation>
        <location evidence="1">Secreted</location>
    </subcellularLocation>
</comment>
<dbReference type="Pfam" id="PF00007">
    <property type="entry name" value="Cys_knot"/>
    <property type="match status" value="1"/>
</dbReference>
<evidence type="ECO:0000256" key="2">
    <source>
        <dbReference type="ARBA" id="ARBA00006552"/>
    </source>
</evidence>
<dbReference type="GeneTree" id="ENSGT00940000172097"/>
<dbReference type="STRING" id="303518.ENSPNYP00000032100"/>
<keyword evidence="5" id="KW-0732">Signal</keyword>
<dbReference type="Ensembl" id="ENSPNYT00000032870.1">
    <property type="protein sequence ID" value="ENSPNYP00000032100.1"/>
    <property type="gene ID" value="ENSPNYG00000024235.1"/>
</dbReference>
<organism evidence="7">
    <name type="scientific">Pundamilia nyererei</name>
    <dbReference type="NCBI Taxonomy" id="303518"/>
    <lineage>
        <taxon>Eukaryota</taxon>
        <taxon>Metazoa</taxon>
        <taxon>Chordata</taxon>
        <taxon>Craniata</taxon>
        <taxon>Vertebrata</taxon>
        <taxon>Euteleostomi</taxon>
        <taxon>Actinopterygii</taxon>
        <taxon>Neopterygii</taxon>
        <taxon>Teleostei</taxon>
        <taxon>Neoteleostei</taxon>
        <taxon>Acanthomorphata</taxon>
        <taxon>Ovalentaria</taxon>
        <taxon>Cichlomorphae</taxon>
        <taxon>Cichliformes</taxon>
        <taxon>Cichlidae</taxon>
        <taxon>African cichlids</taxon>
        <taxon>Pseudocrenilabrinae</taxon>
        <taxon>Haplochromini</taxon>
        <taxon>Pundamilia</taxon>
    </lineage>
</organism>
<proteinExistence type="inferred from homology"/>
<dbReference type="AlphaFoldDB" id="A0A3B4H9V2"/>
<reference evidence="7" key="1">
    <citation type="submission" date="2023-09" db="UniProtKB">
        <authorList>
            <consortium name="Ensembl"/>
        </authorList>
    </citation>
    <scope>IDENTIFICATION</scope>
</reference>